<keyword evidence="3" id="KW-0547">Nucleotide-binding</keyword>
<dbReference type="InterPro" id="IPR027417">
    <property type="entry name" value="P-loop_NTPase"/>
</dbReference>
<dbReference type="EMBL" id="CP001738">
    <property type="protein sequence ID" value="ACY97196.1"/>
    <property type="molecule type" value="Genomic_DNA"/>
</dbReference>
<dbReference type="RefSeq" id="WP_012851980.1">
    <property type="nucleotide sequence ID" value="NC_013510.1"/>
</dbReference>
<dbReference type="HOGENOM" id="CLU_000604_1_2_11"/>
<evidence type="ECO:0000256" key="4">
    <source>
        <dbReference type="ARBA" id="ARBA00022840"/>
    </source>
</evidence>
<keyword evidence="8" id="KW-1185">Reference proteome</keyword>
<dbReference type="OrthoDB" id="9804819at2"/>
<dbReference type="SMART" id="SM00382">
    <property type="entry name" value="AAA"/>
    <property type="match status" value="1"/>
</dbReference>
<dbReference type="PROSITE" id="PS50893">
    <property type="entry name" value="ABC_TRANSPORTER_2"/>
    <property type="match status" value="1"/>
</dbReference>
<evidence type="ECO:0000256" key="3">
    <source>
        <dbReference type="ARBA" id="ARBA00022741"/>
    </source>
</evidence>
<dbReference type="Proteomes" id="UP000001918">
    <property type="component" value="Chromosome"/>
</dbReference>
<evidence type="ECO:0000313" key="8">
    <source>
        <dbReference type="Proteomes" id="UP000001918"/>
    </source>
</evidence>
<evidence type="ECO:0000313" key="7">
    <source>
        <dbReference type="EMBL" id="ACY97196.1"/>
    </source>
</evidence>
<evidence type="ECO:0000259" key="6">
    <source>
        <dbReference type="PROSITE" id="PS50893"/>
    </source>
</evidence>
<dbReference type="InterPro" id="IPR003593">
    <property type="entry name" value="AAA+_ATPase"/>
</dbReference>
<gene>
    <name evidence="7" type="ordered locus">Tcur_1620</name>
</gene>
<evidence type="ECO:0000256" key="2">
    <source>
        <dbReference type="ARBA" id="ARBA00022448"/>
    </source>
</evidence>
<dbReference type="eggNOG" id="COG1131">
    <property type="taxonomic scope" value="Bacteria"/>
</dbReference>
<dbReference type="InterPro" id="IPR050763">
    <property type="entry name" value="ABC_transporter_ATP-binding"/>
</dbReference>
<dbReference type="AlphaFoldDB" id="D1ABG0"/>
<name>D1ABG0_THECD</name>
<dbReference type="Gene3D" id="3.40.50.300">
    <property type="entry name" value="P-loop containing nucleotide triphosphate hydrolases"/>
    <property type="match status" value="1"/>
</dbReference>
<dbReference type="GO" id="GO:0005524">
    <property type="term" value="F:ATP binding"/>
    <property type="evidence" value="ECO:0007669"/>
    <property type="project" value="UniProtKB-KW"/>
</dbReference>
<sequence>MSDHVIEVRELTAGHGGVETVRGVSFTVARGTVYALLGGYRSGKTTLLETVAGCRRPMSGTVRVMGADPYAPSERLPVGTVWREGGLFPGLTVAEVVDAWRRWTVNPLDRDEVLGLVGLDRRAGTRFERLGPAGLRRLDLALALVGRAEVLLLDEPTAGLPATDAHAIRGLLRDLAGAGVTILLATRDLDEACAADRVGVLEEGRLTIGRASGSLRAA</sequence>
<keyword evidence="4" id="KW-0067">ATP-binding</keyword>
<dbReference type="SUPFAM" id="SSF52540">
    <property type="entry name" value="P-loop containing nucleoside triphosphate hydrolases"/>
    <property type="match status" value="1"/>
</dbReference>
<dbReference type="InterPro" id="IPR003439">
    <property type="entry name" value="ABC_transporter-like_ATP-bd"/>
</dbReference>
<evidence type="ECO:0000256" key="1">
    <source>
        <dbReference type="ARBA" id="ARBA00004202"/>
    </source>
</evidence>
<dbReference type="PANTHER" id="PTHR42711:SF16">
    <property type="entry name" value="ABC TRANSPORTER ATP-BINDING PROTEIN"/>
    <property type="match status" value="1"/>
</dbReference>
<organism evidence="7 8">
    <name type="scientific">Thermomonospora curvata (strain ATCC 19995 / DSM 43183 / JCM 3096 / KCTC 9072 / NBRC 15933 / NCIMB 10081 / Henssen B9)</name>
    <dbReference type="NCBI Taxonomy" id="471852"/>
    <lineage>
        <taxon>Bacteria</taxon>
        <taxon>Bacillati</taxon>
        <taxon>Actinomycetota</taxon>
        <taxon>Actinomycetes</taxon>
        <taxon>Streptosporangiales</taxon>
        <taxon>Thermomonosporaceae</taxon>
        <taxon>Thermomonospora</taxon>
    </lineage>
</organism>
<dbReference type="PANTHER" id="PTHR42711">
    <property type="entry name" value="ABC TRANSPORTER ATP-BINDING PROTEIN"/>
    <property type="match status" value="1"/>
</dbReference>
<accession>D1ABG0</accession>
<keyword evidence="5" id="KW-0046">Antibiotic resistance</keyword>
<dbReference type="GO" id="GO:0046677">
    <property type="term" value="P:response to antibiotic"/>
    <property type="evidence" value="ECO:0007669"/>
    <property type="project" value="UniProtKB-KW"/>
</dbReference>
<reference evidence="7 8" key="1">
    <citation type="journal article" date="2011" name="Stand. Genomic Sci.">
        <title>Complete genome sequence of Thermomonospora curvata type strain (B9).</title>
        <authorList>
            <person name="Chertkov O."/>
            <person name="Sikorski J."/>
            <person name="Nolan M."/>
            <person name="Lapidus A."/>
            <person name="Lucas S."/>
            <person name="Del Rio T.G."/>
            <person name="Tice H."/>
            <person name="Cheng J.F."/>
            <person name="Goodwin L."/>
            <person name="Pitluck S."/>
            <person name="Liolios K."/>
            <person name="Ivanova N."/>
            <person name="Mavromatis K."/>
            <person name="Mikhailova N."/>
            <person name="Ovchinnikova G."/>
            <person name="Pati A."/>
            <person name="Chen A."/>
            <person name="Palaniappan K."/>
            <person name="Djao O.D."/>
            <person name="Land M."/>
            <person name="Hauser L."/>
            <person name="Chang Y.J."/>
            <person name="Jeffries C.D."/>
            <person name="Brettin T."/>
            <person name="Han C."/>
            <person name="Detter J.C."/>
            <person name="Rohde M."/>
            <person name="Goker M."/>
            <person name="Woyke T."/>
            <person name="Bristow J."/>
            <person name="Eisen J.A."/>
            <person name="Markowitz V."/>
            <person name="Hugenholtz P."/>
            <person name="Klenk H.P."/>
            <person name="Kyrpides N.C."/>
        </authorList>
    </citation>
    <scope>NUCLEOTIDE SEQUENCE [LARGE SCALE GENOMIC DNA]</scope>
    <source>
        <strain evidence="8">ATCC 19995 / DSM 43183 / JCM 3096 / KCTC 9072 / NBRC 15933 / NCIMB 10081 / Henssen B9</strain>
    </source>
</reference>
<keyword evidence="2" id="KW-0813">Transport</keyword>
<evidence type="ECO:0000256" key="5">
    <source>
        <dbReference type="ARBA" id="ARBA00023251"/>
    </source>
</evidence>
<dbReference type="KEGG" id="tcu:Tcur_1620"/>
<dbReference type="GO" id="GO:0016887">
    <property type="term" value="F:ATP hydrolysis activity"/>
    <property type="evidence" value="ECO:0007669"/>
    <property type="project" value="InterPro"/>
</dbReference>
<comment type="subcellular location">
    <subcellularLocation>
        <location evidence="1">Cell membrane</location>
        <topology evidence="1">Peripheral membrane protein</topology>
    </subcellularLocation>
</comment>
<feature type="domain" description="ABC transporter" evidence="6">
    <location>
        <begin position="6"/>
        <end position="218"/>
    </location>
</feature>
<proteinExistence type="predicted"/>
<protein>
    <submittedName>
        <fullName evidence="7">ABC transporter related protein</fullName>
    </submittedName>
</protein>
<dbReference type="Pfam" id="PF00005">
    <property type="entry name" value="ABC_tran"/>
    <property type="match status" value="1"/>
</dbReference>
<dbReference type="STRING" id="471852.Tcur_1620"/>
<dbReference type="GO" id="GO:0005886">
    <property type="term" value="C:plasma membrane"/>
    <property type="evidence" value="ECO:0007669"/>
    <property type="project" value="UniProtKB-SubCell"/>
</dbReference>